<name>A0A417Z6A3_9MICO</name>
<organism evidence="3 4">
    <name type="scientific">Dermacoccus abyssi</name>
    <dbReference type="NCBI Taxonomy" id="322596"/>
    <lineage>
        <taxon>Bacteria</taxon>
        <taxon>Bacillati</taxon>
        <taxon>Actinomycetota</taxon>
        <taxon>Actinomycetes</taxon>
        <taxon>Micrococcales</taxon>
        <taxon>Dermacoccaceae</taxon>
        <taxon>Dermacoccus</taxon>
    </lineage>
</organism>
<evidence type="ECO:0000259" key="2">
    <source>
        <dbReference type="PROSITE" id="PS50937"/>
    </source>
</evidence>
<dbReference type="InterPro" id="IPR009061">
    <property type="entry name" value="DNA-bd_dom_put_sf"/>
</dbReference>
<dbReference type="PRINTS" id="PR00040">
    <property type="entry name" value="HTHMERR"/>
</dbReference>
<dbReference type="GO" id="GO:0003700">
    <property type="term" value="F:DNA-binding transcription factor activity"/>
    <property type="evidence" value="ECO:0007669"/>
    <property type="project" value="InterPro"/>
</dbReference>
<dbReference type="PANTHER" id="PTHR30204:SF89">
    <property type="entry name" value="HTH MERR-TYPE DOMAIN-CONTAINING PROTEIN"/>
    <property type="match status" value="1"/>
</dbReference>
<dbReference type="EMBL" id="QWLM01000006">
    <property type="protein sequence ID" value="RHW46142.1"/>
    <property type="molecule type" value="Genomic_DNA"/>
</dbReference>
<dbReference type="AlphaFoldDB" id="A0A417Z6A3"/>
<dbReference type="PANTHER" id="PTHR30204">
    <property type="entry name" value="REDOX-CYCLING DRUG-SENSING TRANSCRIPTIONAL ACTIVATOR SOXR"/>
    <property type="match status" value="1"/>
</dbReference>
<accession>A0A417Z6A3</accession>
<protein>
    <submittedName>
        <fullName evidence="3">MerR family transcriptional regulator</fullName>
    </submittedName>
</protein>
<keyword evidence="1" id="KW-0238">DNA-binding</keyword>
<evidence type="ECO:0000313" key="4">
    <source>
        <dbReference type="Proteomes" id="UP000285376"/>
    </source>
</evidence>
<dbReference type="Gene3D" id="1.10.1660.10">
    <property type="match status" value="1"/>
</dbReference>
<dbReference type="InterPro" id="IPR000551">
    <property type="entry name" value="MerR-type_HTH_dom"/>
</dbReference>
<gene>
    <name evidence="3" type="ORF">D1832_06625</name>
</gene>
<feature type="domain" description="HTH merR-type" evidence="2">
    <location>
        <begin position="21"/>
        <end position="79"/>
    </location>
</feature>
<proteinExistence type="predicted"/>
<dbReference type="Proteomes" id="UP000285376">
    <property type="component" value="Unassembled WGS sequence"/>
</dbReference>
<dbReference type="SUPFAM" id="SSF46955">
    <property type="entry name" value="Putative DNA-binding domain"/>
    <property type="match status" value="1"/>
</dbReference>
<dbReference type="PROSITE" id="PS50937">
    <property type="entry name" value="HTH_MERR_2"/>
    <property type="match status" value="1"/>
</dbReference>
<dbReference type="Pfam" id="PF13411">
    <property type="entry name" value="MerR_1"/>
    <property type="match status" value="1"/>
</dbReference>
<reference evidence="3 4" key="1">
    <citation type="submission" date="2018-08" db="EMBL/GenBank/DDBJ databases">
        <title>Whole genome sequence analysis of Dermacoccus abyssi bacteria isolated from Deep Mariana trench Micromonospora spp reveals genes involved in the environmental adaptation and production of secondary metabolites.</title>
        <authorList>
            <person name="Abdel-Mageed W.M."/>
            <person name="Lehri B."/>
            <person name="Nouioui I."/>
            <person name="Goodfellow I."/>
            <person name="Jaspars M."/>
            <person name="Karlyshev A."/>
        </authorList>
    </citation>
    <scope>NUCLEOTIDE SEQUENCE [LARGE SCALE GENOMIC DNA]</scope>
    <source>
        <strain evidence="3 4">MT1.1</strain>
    </source>
</reference>
<comment type="caution">
    <text evidence="3">The sequence shown here is derived from an EMBL/GenBank/DDBJ whole genome shotgun (WGS) entry which is preliminary data.</text>
</comment>
<evidence type="ECO:0000313" key="3">
    <source>
        <dbReference type="EMBL" id="RHW46142.1"/>
    </source>
</evidence>
<dbReference type="CDD" id="cd00592">
    <property type="entry name" value="HTH_MerR-like"/>
    <property type="match status" value="1"/>
</dbReference>
<sequence>MAQHGLTISAVLKTLREEFPDLSVSKVRFLDAQGLVSPKRSDSGYRRYSDEDVERLRFVLRAQRDRFWPLKVIREALDAYDRGLTPQDADFVSAVPSVPTPTADPDVPDVETLAADATETLSLTREELARGAGGTDALIAELETFGLVRPGADGHFDGEALAVATAAAALAEFGVQGRHLRPFRLAADREIGLVEQVPLRDESQRAVIAQRCLALHVALVKAGLRH</sequence>
<dbReference type="InterPro" id="IPR047057">
    <property type="entry name" value="MerR_fam"/>
</dbReference>
<dbReference type="RefSeq" id="WP_118913171.1">
    <property type="nucleotide sequence ID" value="NZ_CBCRVH010000008.1"/>
</dbReference>
<evidence type="ECO:0000256" key="1">
    <source>
        <dbReference type="ARBA" id="ARBA00023125"/>
    </source>
</evidence>
<dbReference type="GO" id="GO:0003677">
    <property type="term" value="F:DNA binding"/>
    <property type="evidence" value="ECO:0007669"/>
    <property type="project" value="UniProtKB-KW"/>
</dbReference>
<dbReference type="SMART" id="SM00422">
    <property type="entry name" value="HTH_MERR"/>
    <property type="match status" value="1"/>
</dbReference>